<dbReference type="EMBL" id="JBFXLS010000051">
    <property type="protein sequence ID" value="KAL2823533.1"/>
    <property type="molecule type" value="Genomic_DNA"/>
</dbReference>
<comment type="caution">
    <text evidence="1">The sequence shown here is derived from an EMBL/GenBank/DDBJ whole genome shotgun (WGS) entry which is preliminary data.</text>
</comment>
<gene>
    <name evidence="1" type="ORF">BDW59DRAFT_163110</name>
</gene>
<dbReference type="PRINTS" id="PR00146">
    <property type="entry name" value="DHPICSNTHASE"/>
</dbReference>
<dbReference type="Pfam" id="PF00701">
    <property type="entry name" value="DHDPS"/>
    <property type="match status" value="1"/>
</dbReference>
<dbReference type="Gene3D" id="3.20.20.70">
    <property type="entry name" value="Aldolase class I"/>
    <property type="match status" value="1"/>
</dbReference>
<accession>A0ABR4I713</accession>
<protein>
    <recommendedName>
        <fullName evidence="3">Dihydrodipicolinate synthetase family protein</fullName>
    </recommendedName>
</protein>
<dbReference type="CDD" id="cd00408">
    <property type="entry name" value="DHDPS-like"/>
    <property type="match status" value="1"/>
</dbReference>
<reference evidence="1 2" key="1">
    <citation type="submission" date="2024-07" db="EMBL/GenBank/DDBJ databases">
        <title>Section-level genome sequencing and comparative genomics of Aspergillus sections Usti and Cavernicolus.</title>
        <authorList>
            <consortium name="Lawrence Berkeley National Laboratory"/>
            <person name="Nybo J.L."/>
            <person name="Vesth T.C."/>
            <person name="Theobald S."/>
            <person name="Frisvad J.C."/>
            <person name="Larsen T.O."/>
            <person name="Kjaerboelling I."/>
            <person name="Rothschild-Mancinelli K."/>
            <person name="Lyhne E.K."/>
            <person name="Kogle M.E."/>
            <person name="Barry K."/>
            <person name="Clum A."/>
            <person name="Na H."/>
            <person name="Ledsgaard L."/>
            <person name="Lin J."/>
            <person name="Lipzen A."/>
            <person name="Kuo A."/>
            <person name="Riley R."/>
            <person name="Mondo S."/>
            <person name="LaButti K."/>
            <person name="Haridas S."/>
            <person name="Pangalinan J."/>
            <person name="Salamov A.A."/>
            <person name="Simmons B.A."/>
            <person name="Magnuson J.K."/>
            <person name="Chen J."/>
            <person name="Drula E."/>
            <person name="Henrissat B."/>
            <person name="Wiebenga A."/>
            <person name="Lubbers R.J."/>
            <person name="Gomes A.C."/>
            <person name="Makela M.R."/>
            <person name="Stajich J."/>
            <person name="Grigoriev I.V."/>
            <person name="Mortensen U.H."/>
            <person name="De vries R.P."/>
            <person name="Baker S.E."/>
            <person name="Andersen M.R."/>
        </authorList>
    </citation>
    <scope>NUCLEOTIDE SEQUENCE [LARGE SCALE GENOMIC DNA]</scope>
    <source>
        <strain evidence="1 2">CBS 600.67</strain>
    </source>
</reference>
<organism evidence="1 2">
    <name type="scientific">Aspergillus cavernicola</name>
    <dbReference type="NCBI Taxonomy" id="176166"/>
    <lineage>
        <taxon>Eukaryota</taxon>
        <taxon>Fungi</taxon>
        <taxon>Dikarya</taxon>
        <taxon>Ascomycota</taxon>
        <taxon>Pezizomycotina</taxon>
        <taxon>Eurotiomycetes</taxon>
        <taxon>Eurotiomycetidae</taxon>
        <taxon>Eurotiales</taxon>
        <taxon>Aspergillaceae</taxon>
        <taxon>Aspergillus</taxon>
        <taxon>Aspergillus subgen. Nidulantes</taxon>
    </lineage>
</organism>
<evidence type="ECO:0000313" key="2">
    <source>
        <dbReference type="Proteomes" id="UP001610335"/>
    </source>
</evidence>
<proteinExistence type="predicted"/>
<dbReference type="Proteomes" id="UP001610335">
    <property type="component" value="Unassembled WGS sequence"/>
</dbReference>
<dbReference type="SMART" id="SM01130">
    <property type="entry name" value="DHDPS"/>
    <property type="match status" value="1"/>
</dbReference>
<name>A0ABR4I713_9EURO</name>
<dbReference type="InterPro" id="IPR002220">
    <property type="entry name" value="DapA-like"/>
</dbReference>
<dbReference type="InterPro" id="IPR036291">
    <property type="entry name" value="NAD(P)-bd_dom_sf"/>
</dbReference>
<dbReference type="InterPro" id="IPR013785">
    <property type="entry name" value="Aldolase_TIM"/>
</dbReference>
<keyword evidence="2" id="KW-1185">Reference proteome</keyword>
<sequence>MASLHGILVALITPFTEDKTKIDEARLESHINHLIAAGTHGLVPGGSTGEFTTLCVKFAAGRVPVVAGTGSTSTAEAVELAVHAAQTGAAVVVVIPPFYDPVNLEQLTELFSEIHGASKLPIITGASGYLGGDILHALRGAHPEHALGVLVRDEAKAGTIATAYPEKSVEAIARGLSCRDRASPGFRDERAFDLRYSRGQICDLDGADVVRDIIHANASKRVVANFILNLTGPRTALVFSPIIYGRGRGAVKQRSVQIPELARVAIETGKTVQVGKGESTWSNVHITDVSDIFVKLVEKGVQSETGSLWNKDGLYFAGNTRLSFGQISQQVAKAAQSLGLVESDSVKQVDPEVANKLTSHRAVLWETNAQQNSQRARELLGWQLRGKVLEEEIPATVRDEAGRLGK</sequence>
<dbReference type="PANTHER" id="PTHR42849:SF1">
    <property type="entry name" value="N-ACETYLNEURAMINATE LYASE"/>
    <property type="match status" value="1"/>
</dbReference>
<dbReference type="SUPFAM" id="SSF51735">
    <property type="entry name" value="NAD(P)-binding Rossmann-fold domains"/>
    <property type="match status" value="1"/>
</dbReference>
<dbReference type="Gene3D" id="3.40.50.720">
    <property type="entry name" value="NAD(P)-binding Rossmann-like Domain"/>
    <property type="match status" value="1"/>
</dbReference>
<dbReference type="PANTHER" id="PTHR42849">
    <property type="entry name" value="N-ACETYLNEURAMINATE LYASE"/>
    <property type="match status" value="1"/>
</dbReference>
<evidence type="ECO:0008006" key="3">
    <source>
        <dbReference type="Google" id="ProtNLM"/>
    </source>
</evidence>
<evidence type="ECO:0000313" key="1">
    <source>
        <dbReference type="EMBL" id="KAL2823533.1"/>
    </source>
</evidence>
<dbReference type="SUPFAM" id="SSF51569">
    <property type="entry name" value="Aldolase"/>
    <property type="match status" value="1"/>
</dbReference>